<dbReference type="InterPro" id="IPR011011">
    <property type="entry name" value="Znf_FYVE_PHD"/>
</dbReference>
<keyword evidence="1" id="KW-0812">Transmembrane</keyword>
<gene>
    <name evidence="2" type="ORF">g.37573</name>
</gene>
<accession>A0A1B6EFV8</accession>
<evidence type="ECO:0000256" key="1">
    <source>
        <dbReference type="SAM" id="Phobius"/>
    </source>
</evidence>
<proteinExistence type="predicted"/>
<keyword evidence="1" id="KW-1133">Transmembrane helix</keyword>
<dbReference type="AlphaFoldDB" id="A0A1B6EFV8"/>
<evidence type="ECO:0000313" key="2">
    <source>
        <dbReference type="EMBL" id="JAS36771.1"/>
    </source>
</evidence>
<sequence length="153" mass="17601">MKCAYSVARITRRWTLVIFFSFLNIAGINAYVVFKNNTNSTLDRNDFLIQLAKELIDGVLRMRITMTNLPVSIRLRVREILGLPELTPQRLGDQKERTHGRCSLCDRKKNRPTRFTCKGCNKYVCLGHVVGHICSECVEKVQVIQIDNEADQE</sequence>
<dbReference type="EMBL" id="GEDC01000527">
    <property type="protein sequence ID" value="JAS36771.1"/>
    <property type="molecule type" value="Transcribed_RNA"/>
</dbReference>
<reference evidence="2" key="1">
    <citation type="submission" date="2015-12" db="EMBL/GenBank/DDBJ databases">
        <title>De novo transcriptome assembly of four potential Pierce s Disease insect vectors from Arizona vineyards.</title>
        <authorList>
            <person name="Tassone E.E."/>
        </authorList>
    </citation>
    <scope>NUCLEOTIDE SEQUENCE</scope>
</reference>
<dbReference type="SUPFAM" id="SSF57903">
    <property type="entry name" value="FYVE/PHD zinc finger"/>
    <property type="match status" value="1"/>
</dbReference>
<dbReference type="PANTHER" id="PTHR46599:SF3">
    <property type="entry name" value="PIGGYBAC TRANSPOSABLE ELEMENT-DERIVED PROTEIN 4"/>
    <property type="match status" value="1"/>
</dbReference>
<organism evidence="2">
    <name type="scientific">Clastoptera arizonana</name>
    <name type="common">Arizona spittle bug</name>
    <dbReference type="NCBI Taxonomy" id="38151"/>
    <lineage>
        <taxon>Eukaryota</taxon>
        <taxon>Metazoa</taxon>
        <taxon>Ecdysozoa</taxon>
        <taxon>Arthropoda</taxon>
        <taxon>Hexapoda</taxon>
        <taxon>Insecta</taxon>
        <taxon>Pterygota</taxon>
        <taxon>Neoptera</taxon>
        <taxon>Paraneoptera</taxon>
        <taxon>Hemiptera</taxon>
        <taxon>Auchenorrhyncha</taxon>
        <taxon>Cercopoidea</taxon>
        <taxon>Clastopteridae</taxon>
        <taxon>Clastoptera</taxon>
    </lineage>
</organism>
<keyword evidence="1" id="KW-0472">Membrane</keyword>
<name>A0A1B6EFV8_9HEMI</name>
<protein>
    <submittedName>
        <fullName evidence="2">Uncharacterized protein</fullName>
    </submittedName>
</protein>
<dbReference type="PANTHER" id="PTHR46599">
    <property type="entry name" value="PIGGYBAC TRANSPOSABLE ELEMENT-DERIVED PROTEIN 4"/>
    <property type="match status" value="1"/>
</dbReference>
<feature type="transmembrane region" description="Helical" evidence="1">
    <location>
        <begin position="14"/>
        <end position="34"/>
    </location>
</feature>